<dbReference type="Pfam" id="PF01263">
    <property type="entry name" value="Aldose_epim"/>
    <property type="match status" value="1"/>
</dbReference>
<comment type="similarity">
    <text evidence="3 8">Belongs to the aldose epimerase family.</text>
</comment>
<dbReference type="UniPathway" id="UPA00242"/>
<dbReference type="InterPro" id="IPR014718">
    <property type="entry name" value="GH-type_carb-bd"/>
</dbReference>
<dbReference type="KEGG" id="mgot:MgSA37_03490"/>
<evidence type="ECO:0000313" key="11">
    <source>
        <dbReference type="EMBL" id="BAU55309.1"/>
    </source>
</evidence>
<gene>
    <name evidence="11" type="primary">mro_2</name>
    <name evidence="11" type="ORF">MgSA37_03490</name>
</gene>
<dbReference type="GO" id="GO:0006006">
    <property type="term" value="P:glucose metabolic process"/>
    <property type="evidence" value="ECO:0007669"/>
    <property type="project" value="TreeGrafter"/>
</dbReference>
<evidence type="ECO:0000256" key="5">
    <source>
        <dbReference type="ARBA" id="ARBA00022837"/>
    </source>
</evidence>
<keyword evidence="6 8" id="KW-0413">Isomerase</keyword>
<dbReference type="InterPro" id="IPR008183">
    <property type="entry name" value="Aldose_1/G6P_1-epimerase"/>
</dbReference>
<evidence type="ECO:0000256" key="1">
    <source>
        <dbReference type="ARBA" id="ARBA00001913"/>
    </source>
</evidence>
<evidence type="ECO:0000256" key="4">
    <source>
        <dbReference type="ARBA" id="ARBA00011245"/>
    </source>
</evidence>
<feature type="binding site" evidence="9">
    <location>
        <position position="259"/>
    </location>
    <ligand>
        <name>beta-D-galactose</name>
        <dbReference type="ChEBI" id="CHEBI:27667"/>
    </ligand>
</feature>
<keyword evidence="7 8" id="KW-0119">Carbohydrate metabolism</keyword>
<dbReference type="EC" id="5.1.3.3" evidence="8"/>
<comment type="subunit">
    <text evidence="4">Monomer.</text>
</comment>
<sequence>MNERLLPTRPLINPHLFKKVVEGKETALFKLKNTNGMEVLITNYGGCVVGLFLPDKNGVLTDVVIGLGSIDSYRHSTQPRFGAIIGGYGNRMANGAFNIKDEEYTLCKNNGPNALHGGKKGFRDVVWDVIYVDNSRIELYYFSEHMEEGFPGNLKVKLVYSLTEDNSLKINYAATTDKPIVVNLTHSTFFNLNGEGSGTIFNHQVQIKADNYLPVDSTLTPTGNIEDVTGTPFDFRKAATIGSRINDHSGQLKNGKGFDHNFVLNKHAMHTPVARVKGDKSGIVMEVFTDQPGLQFYSGNFMRGKNILKGGGKDGYRTAFSMETQHFPDPPNKPLLTSTLLSRGKEYKAQTIYRFIADSV</sequence>
<comment type="catalytic activity">
    <reaction evidence="8">
        <text>alpha-D-glucose = beta-D-glucose</text>
        <dbReference type="Rhea" id="RHEA:10264"/>
        <dbReference type="ChEBI" id="CHEBI:15903"/>
        <dbReference type="ChEBI" id="CHEBI:17925"/>
        <dbReference type="EC" id="5.1.3.3"/>
    </reaction>
</comment>
<dbReference type="SUPFAM" id="SSF74650">
    <property type="entry name" value="Galactose mutarotase-like"/>
    <property type="match status" value="1"/>
</dbReference>
<dbReference type="GO" id="GO:0005737">
    <property type="term" value="C:cytoplasm"/>
    <property type="evidence" value="ECO:0007669"/>
    <property type="project" value="TreeGrafter"/>
</dbReference>
<reference evidence="11 12" key="1">
    <citation type="submission" date="2015-12" db="EMBL/GenBank/DDBJ databases">
        <title>Genome sequence of Mucilaginibacter gotjawali.</title>
        <authorList>
            <person name="Lee J.S."/>
            <person name="Lee K.C."/>
            <person name="Kim K.K."/>
            <person name="Lee B.W."/>
        </authorList>
    </citation>
    <scope>NUCLEOTIDE SEQUENCE [LARGE SCALE GENOMIC DNA]</scope>
    <source>
        <strain evidence="11 12">SA3-7</strain>
    </source>
</reference>
<dbReference type="PIRSF" id="PIRSF005096">
    <property type="entry name" value="GALM"/>
    <property type="match status" value="1"/>
</dbReference>
<comment type="pathway">
    <text evidence="2 8">Carbohydrate metabolism; hexose metabolism.</text>
</comment>
<organism evidence="11 12">
    <name type="scientific">Mucilaginibacter gotjawali</name>
    <dbReference type="NCBI Taxonomy" id="1550579"/>
    <lineage>
        <taxon>Bacteria</taxon>
        <taxon>Pseudomonadati</taxon>
        <taxon>Bacteroidota</taxon>
        <taxon>Sphingobacteriia</taxon>
        <taxon>Sphingobacteriales</taxon>
        <taxon>Sphingobacteriaceae</taxon>
        <taxon>Mucilaginibacter</taxon>
    </lineage>
</organism>
<accession>A0A0X8X414</accession>
<dbReference type="InterPro" id="IPR011013">
    <property type="entry name" value="Gal_mutarotase_sf_dom"/>
</dbReference>
<dbReference type="Proteomes" id="UP000218263">
    <property type="component" value="Chromosome"/>
</dbReference>
<dbReference type="PANTHER" id="PTHR10091">
    <property type="entry name" value="ALDOSE-1-EPIMERASE"/>
    <property type="match status" value="1"/>
</dbReference>
<dbReference type="GO" id="GO:0033499">
    <property type="term" value="P:galactose catabolic process via UDP-galactose, Leloir pathway"/>
    <property type="evidence" value="ECO:0007669"/>
    <property type="project" value="TreeGrafter"/>
</dbReference>
<feature type="binding site" evidence="10">
    <location>
        <begin position="90"/>
        <end position="91"/>
    </location>
    <ligand>
        <name>beta-D-galactose</name>
        <dbReference type="ChEBI" id="CHEBI:27667"/>
    </ligand>
</feature>
<dbReference type="InterPro" id="IPR015443">
    <property type="entry name" value="Aldose_1-epimerase"/>
</dbReference>
<dbReference type="OrthoDB" id="9779408at2"/>
<keyword evidence="12" id="KW-1185">Reference proteome</keyword>
<dbReference type="InterPro" id="IPR047215">
    <property type="entry name" value="Galactose_mutarotase-like"/>
</dbReference>
<evidence type="ECO:0000256" key="7">
    <source>
        <dbReference type="ARBA" id="ARBA00023277"/>
    </source>
</evidence>
<evidence type="ECO:0000256" key="6">
    <source>
        <dbReference type="ARBA" id="ARBA00023235"/>
    </source>
</evidence>
<dbReference type="Gene3D" id="2.70.98.10">
    <property type="match status" value="1"/>
</dbReference>
<evidence type="ECO:0000256" key="8">
    <source>
        <dbReference type="PIRNR" id="PIRNR005096"/>
    </source>
</evidence>
<evidence type="ECO:0000256" key="3">
    <source>
        <dbReference type="ARBA" id="ARBA00006206"/>
    </source>
</evidence>
<evidence type="ECO:0000256" key="10">
    <source>
        <dbReference type="PIRSR" id="PIRSR005096-3"/>
    </source>
</evidence>
<dbReference type="CDD" id="cd09019">
    <property type="entry name" value="galactose_mutarotase_like"/>
    <property type="match status" value="1"/>
</dbReference>
<dbReference type="EMBL" id="AP017313">
    <property type="protein sequence ID" value="BAU55309.1"/>
    <property type="molecule type" value="Genomic_DNA"/>
</dbReference>
<keyword evidence="5" id="KW-0106">Calcium</keyword>
<evidence type="ECO:0000313" key="12">
    <source>
        <dbReference type="Proteomes" id="UP000218263"/>
    </source>
</evidence>
<evidence type="ECO:0000256" key="2">
    <source>
        <dbReference type="ARBA" id="ARBA00005028"/>
    </source>
</evidence>
<dbReference type="NCBIfam" id="NF008277">
    <property type="entry name" value="PRK11055.1"/>
    <property type="match status" value="1"/>
</dbReference>
<proteinExistence type="inferred from homology"/>
<comment type="cofactor">
    <cofactor evidence="1">
        <name>Ca(2+)</name>
        <dbReference type="ChEBI" id="CHEBI:29108"/>
    </cofactor>
</comment>
<dbReference type="PANTHER" id="PTHR10091:SF0">
    <property type="entry name" value="GALACTOSE MUTAROTASE"/>
    <property type="match status" value="1"/>
</dbReference>
<protein>
    <recommendedName>
        <fullName evidence="8">Aldose 1-epimerase</fullName>
        <ecNumber evidence="8">5.1.3.3</ecNumber>
    </recommendedName>
</protein>
<dbReference type="GO" id="GO:0004034">
    <property type="term" value="F:aldose 1-epimerase activity"/>
    <property type="evidence" value="ECO:0007669"/>
    <property type="project" value="UniProtKB-EC"/>
</dbReference>
<dbReference type="AlphaFoldDB" id="A0A0X8X414"/>
<name>A0A0X8X414_9SPHI</name>
<evidence type="ECO:0000256" key="9">
    <source>
        <dbReference type="PIRSR" id="PIRSR005096-2"/>
    </source>
</evidence>
<dbReference type="GO" id="GO:0030246">
    <property type="term" value="F:carbohydrate binding"/>
    <property type="evidence" value="ECO:0007669"/>
    <property type="project" value="InterPro"/>
</dbReference>